<feature type="binding site" evidence="5">
    <location>
        <position position="200"/>
    </location>
    <ligand>
        <name>ATP</name>
        <dbReference type="ChEBI" id="CHEBI:30616"/>
    </ligand>
</feature>
<feature type="binding site" evidence="5">
    <location>
        <position position="161"/>
    </location>
    <ligand>
        <name>AMP</name>
        <dbReference type="ChEBI" id="CHEBI:456215"/>
    </ligand>
</feature>
<comment type="caution">
    <text evidence="5">Lacks conserved residue(s) required for the propagation of feature annotation.</text>
</comment>
<feature type="binding site" evidence="5">
    <location>
        <position position="31"/>
    </location>
    <ligand>
        <name>AMP</name>
        <dbReference type="ChEBI" id="CHEBI:456215"/>
    </ligand>
</feature>
<dbReference type="Gene3D" id="3.40.50.300">
    <property type="entry name" value="P-loop containing nucleotide triphosphate hydrolases"/>
    <property type="match status" value="1"/>
</dbReference>
<keyword evidence="5" id="KW-0963">Cytoplasm</keyword>
<evidence type="ECO:0000256" key="6">
    <source>
        <dbReference type="RuleBase" id="RU003330"/>
    </source>
</evidence>
<sequence>MRLILLGPPGAGKGTQAQWIKDTYKIPQLSTGEMLREAVAKGTEVGREAKAVMEAGKLVSDEIINRIVAERIDQPDCVNGFILDGYPRTIPQAEALDRMLAERGLALDAVVEIRVDNEALVERIAGRFSCAKCGAGYHDKFKPTKVPGVCDECGGTEFVRRKDDNAETVKQRLAAYEAQTAPLLPYYRAKGLVRTVDGMASIEEVTAAIRRALDAAA</sequence>
<dbReference type="SUPFAM" id="SSF52540">
    <property type="entry name" value="P-loop containing nucleoside triphosphate hydrolases"/>
    <property type="match status" value="1"/>
</dbReference>
<accession>A0ABU8XZE9</accession>
<feature type="binding site" evidence="5">
    <location>
        <begin position="57"/>
        <end position="59"/>
    </location>
    <ligand>
        <name>AMP</name>
        <dbReference type="ChEBI" id="CHEBI:456215"/>
    </ligand>
</feature>
<dbReference type="EC" id="2.7.4.3" evidence="5 7"/>
<feature type="region of interest" description="NMP" evidence="5">
    <location>
        <begin position="30"/>
        <end position="59"/>
    </location>
</feature>
<feature type="binding site" evidence="5">
    <location>
        <position position="92"/>
    </location>
    <ligand>
        <name>AMP</name>
        <dbReference type="ChEBI" id="CHEBI:456215"/>
    </ligand>
</feature>
<name>A0ABU8XZE9_9PROT</name>
<evidence type="ECO:0000259" key="8">
    <source>
        <dbReference type="Pfam" id="PF05191"/>
    </source>
</evidence>
<keyword evidence="5 7" id="KW-0067">ATP-binding</keyword>
<feature type="binding site" evidence="5">
    <location>
        <position position="153"/>
    </location>
    <ligand>
        <name>Zn(2+)</name>
        <dbReference type="ChEBI" id="CHEBI:29105"/>
        <note>structural</note>
    </ligand>
</feature>
<keyword evidence="5" id="KW-0479">Metal-binding</keyword>
<dbReference type="NCBIfam" id="TIGR01351">
    <property type="entry name" value="adk"/>
    <property type="match status" value="1"/>
</dbReference>
<evidence type="ECO:0000256" key="2">
    <source>
        <dbReference type="ARBA" id="ARBA00022727"/>
    </source>
</evidence>
<comment type="catalytic activity">
    <reaction evidence="5 7">
        <text>AMP + ATP = 2 ADP</text>
        <dbReference type="Rhea" id="RHEA:12973"/>
        <dbReference type="ChEBI" id="CHEBI:30616"/>
        <dbReference type="ChEBI" id="CHEBI:456215"/>
        <dbReference type="ChEBI" id="CHEBI:456216"/>
        <dbReference type="EC" id="2.7.4.3"/>
    </reaction>
</comment>
<reference evidence="9 10" key="1">
    <citation type="submission" date="2024-01" db="EMBL/GenBank/DDBJ databases">
        <title>Multi-omics insights into the function and evolution of sodium benzoate biodegradation pathways in Benzoatithermus flavus gen. nov., sp. nov. from hot spring.</title>
        <authorList>
            <person name="Hu C.-J."/>
            <person name="Li W.-J."/>
        </authorList>
    </citation>
    <scope>NUCLEOTIDE SEQUENCE [LARGE SCALE GENOMIC DNA]</scope>
    <source>
        <strain evidence="9 10">SYSU G07066</strain>
    </source>
</reference>
<dbReference type="Pfam" id="PF05191">
    <property type="entry name" value="ADK_lid"/>
    <property type="match status" value="1"/>
</dbReference>
<dbReference type="CDD" id="cd01428">
    <property type="entry name" value="ADK"/>
    <property type="match status" value="1"/>
</dbReference>
<feature type="domain" description="Adenylate kinase active site lid" evidence="8">
    <location>
        <begin position="127"/>
        <end position="163"/>
    </location>
</feature>
<gene>
    <name evidence="5" type="primary">adk</name>
    <name evidence="9" type="ORF">U1T56_21435</name>
</gene>
<dbReference type="HAMAP" id="MF_00235">
    <property type="entry name" value="Adenylate_kinase_Adk"/>
    <property type="match status" value="1"/>
</dbReference>
<evidence type="ECO:0000313" key="10">
    <source>
        <dbReference type="Proteomes" id="UP001375743"/>
    </source>
</evidence>
<keyword evidence="1 5" id="KW-0808">Transferase</keyword>
<keyword evidence="3 5" id="KW-0547">Nucleotide-binding</keyword>
<protein>
    <recommendedName>
        <fullName evidence="5 7">Adenylate kinase</fullName>
        <shortName evidence="5">AK</shortName>
        <ecNumber evidence="5 7">2.7.4.3</ecNumber>
    </recommendedName>
    <alternativeName>
        <fullName evidence="5">ATP-AMP transphosphorylase</fullName>
    </alternativeName>
    <alternativeName>
        <fullName evidence="5">ATP:AMP phosphotransferase</fullName>
    </alternativeName>
    <alternativeName>
        <fullName evidence="5">Adenylate monophosphate kinase</fullName>
    </alternativeName>
</protein>
<keyword evidence="10" id="KW-1185">Reference proteome</keyword>
<dbReference type="InterPro" id="IPR007862">
    <property type="entry name" value="Adenylate_kinase_lid-dom"/>
</dbReference>
<feature type="binding site" evidence="5">
    <location>
        <position position="130"/>
    </location>
    <ligand>
        <name>Zn(2+)</name>
        <dbReference type="ChEBI" id="CHEBI:29105"/>
        <note>structural</note>
    </ligand>
</feature>
<evidence type="ECO:0000256" key="1">
    <source>
        <dbReference type="ARBA" id="ARBA00022679"/>
    </source>
</evidence>
<evidence type="ECO:0000256" key="7">
    <source>
        <dbReference type="RuleBase" id="RU003331"/>
    </source>
</evidence>
<dbReference type="NCBIfam" id="NF001380">
    <property type="entry name" value="PRK00279.1-2"/>
    <property type="match status" value="1"/>
</dbReference>
<comment type="caution">
    <text evidence="9">The sequence shown here is derived from an EMBL/GenBank/DDBJ whole genome shotgun (WGS) entry which is preliminary data.</text>
</comment>
<evidence type="ECO:0000256" key="5">
    <source>
        <dbReference type="HAMAP-Rule" id="MF_00235"/>
    </source>
</evidence>
<proteinExistence type="inferred from homology"/>
<comment type="pathway">
    <text evidence="5">Purine metabolism; AMP biosynthesis via salvage pathway; AMP from ADP: step 1/1.</text>
</comment>
<dbReference type="InterPro" id="IPR006259">
    <property type="entry name" value="Adenyl_kin_sub"/>
</dbReference>
<comment type="subcellular location">
    <subcellularLocation>
        <location evidence="5 7">Cytoplasm</location>
    </subcellularLocation>
</comment>
<dbReference type="InterPro" id="IPR027417">
    <property type="entry name" value="P-loop_NTPase"/>
</dbReference>
<dbReference type="InterPro" id="IPR000850">
    <property type="entry name" value="Adenylat/UMP-CMP_kin"/>
</dbReference>
<organism evidence="9 10">
    <name type="scientific">Benzoatithermus flavus</name>
    <dbReference type="NCBI Taxonomy" id="3108223"/>
    <lineage>
        <taxon>Bacteria</taxon>
        <taxon>Pseudomonadati</taxon>
        <taxon>Pseudomonadota</taxon>
        <taxon>Alphaproteobacteria</taxon>
        <taxon>Geminicoccales</taxon>
        <taxon>Geminicoccaceae</taxon>
        <taxon>Benzoatithermus</taxon>
    </lineage>
</organism>
<evidence type="ECO:0000256" key="3">
    <source>
        <dbReference type="ARBA" id="ARBA00022741"/>
    </source>
</evidence>
<dbReference type="Pfam" id="PF00406">
    <property type="entry name" value="ADK"/>
    <property type="match status" value="1"/>
</dbReference>
<feature type="binding site" evidence="5">
    <location>
        <begin position="10"/>
        <end position="15"/>
    </location>
    <ligand>
        <name>ATP</name>
        <dbReference type="ChEBI" id="CHEBI:30616"/>
    </ligand>
</feature>
<dbReference type="EMBL" id="JBBLZC010000033">
    <property type="protein sequence ID" value="MEK0085724.1"/>
    <property type="molecule type" value="Genomic_DNA"/>
</dbReference>
<feature type="binding site" evidence="5">
    <location>
        <begin position="85"/>
        <end position="88"/>
    </location>
    <ligand>
        <name>AMP</name>
        <dbReference type="ChEBI" id="CHEBI:456215"/>
    </ligand>
</feature>
<comment type="similarity">
    <text evidence="5 6">Belongs to the adenylate kinase family.</text>
</comment>
<comment type="subunit">
    <text evidence="5 7">Monomer.</text>
</comment>
<dbReference type="PANTHER" id="PTHR23359">
    <property type="entry name" value="NUCLEOTIDE KINASE"/>
    <property type="match status" value="1"/>
</dbReference>
<dbReference type="GO" id="GO:0004017">
    <property type="term" value="F:AMP kinase activity"/>
    <property type="evidence" value="ECO:0007669"/>
    <property type="project" value="UniProtKB-EC"/>
</dbReference>
<keyword evidence="5" id="KW-0862">Zinc</keyword>
<feature type="binding site" evidence="5">
    <location>
        <position position="150"/>
    </location>
    <ligand>
        <name>Zn(2+)</name>
        <dbReference type="ChEBI" id="CHEBI:29105"/>
        <note>structural</note>
    </ligand>
</feature>
<evidence type="ECO:0000256" key="4">
    <source>
        <dbReference type="ARBA" id="ARBA00022777"/>
    </source>
</evidence>
<feature type="binding site" evidence="5">
    <location>
        <position position="172"/>
    </location>
    <ligand>
        <name>AMP</name>
        <dbReference type="ChEBI" id="CHEBI:456215"/>
    </ligand>
</feature>
<feature type="binding site" evidence="5">
    <location>
        <position position="36"/>
    </location>
    <ligand>
        <name>AMP</name>
        <dbReference type="ChEBI" id="CHEBI:456215"/>
    </ligand>
</feature>
<dbReference type="NCBIfam" id="NF001381">
    <property type="entry name" value="PRK00279.1-3"/>
    <property type="match status" value="1"/>
</dbReference>
<keyword evidence="2 5" id="KW-0545">Nucleotide biosynthesis</keyword>
<feature type="binding site" evidence="5">
    <location>
        <position position="133"/>
    </location>
    <ligand>
        <name>Zn(2+)</name>
        <dbReference type="ChEBI" id="CHEBI:29105"/>
        <note>structural</note>
    </ligand>
</feature>
<dbReference type="PRINTS" id="PR00094">
    <property type="entry name" value="ADENYLTKNASE"/>
</dbReference>
<keyword evidence="4 5" id="KW-0418">Kinase</keyword>
<dbReference type="PROSITE" id="PS00113">
    <property type="entry name" value="ADENYLATE_KINASE"/>
    <property type="match status" value="1"/>
</dbReference>
<dbReference type="NCBIfam" id="NF011100">
    <property type="entry name" value="PRK14527.1"/>
    <property type="match status" value="1"/>
</dbReference>
<dbReference type="InterPro" id="IPR033690">
    <property type="entry name" value="Adenylat_kinase_CS"/>
</dbReference>
<comment type="function">
    <text evidence="5">Catalyzes the reversible transfer of the terminal phosphate group between ATP and AMP. Plays an important role in cellular energy homeostasis and in adenine nucleotide metabolism.</text>
</comment>
<dbReference type="RefSeq" id="WP_418161574.1">
    <property type="nucleotide sequence ID" value="NZ_JBBLZC010000033.1"/>
</dbReference>
<evidence type="ECO:0000313" key="9">
    <source>
        <dbReference type="EMBL" id="MEK0085724.1"/>
    </source>
</evidence>
<dbReference type="Proteomes" id="UP001375743">
    <property type="component" value="Unassembled WGS sequence"/>
</dbReference>
<comment type="domain">
    <text evidence="5">Consists of three domains, a large central CORE domain and two small peripheral domains, NMPbind and LID, which undergo movements during catalysis. The LID domain closes over the site of phosphoryl transfer upon ATP binding. Assembling and dissambling the active center during each catalytic cycle provides an effective means to prevent ATP hydrolysis. Some bacteria have evolved a zinc-coordinating structure that stabilizes the LID domain.</text>
</comment>
<feature type="binding site" evidence="5">
    <location>
        <position position="127"/>
    </location>
    <ligand>
        <name>ATP</name>
        <dbReference type="ChEBI" id="CHEBI:30616"/>
    </ligand>
</feature>